<reference evidence="5 6" key="1">
    <citation type="submission" date="2016-07" db="EMBL/GenBank/DDBJ databases">
        <title>Draft Genome Sequence of Methylobrevis pamukkalensis PK2.</title>
        <authorList>
            <person name="Vasilenko O.V."/>
            <person name="Doronina N.V."/>
            <person name="Shmareva M.N."/>
            <person name="Tarlachkov S.V."/>
            <person name="Mustakhimov I."/>
            <person name="Trotsenko Y.A."/>
        </authorList>
    </citation>
    <scope>NUCLEOTIDE SEQUENCE [LARGE SCALE GENOMIC DNA]</scope>
    <source>
        <strain evidence="5 6">PK2</strain>
    </source>
</reference>
<evidence type="ECO:0000256" key="2">
    <source>
        <dbReference type="ARBA" id="ARBA00023125"/>
    </source>
</evidence>
<evidence type="ECO:0000256" key="1">
    <source>
        <dbReference type="ARBA" id="ARBA00023015"/>
    </source>
</evidence>
<keyword evidence="2" id="KW-0238">DNA-binding</keyword>
<dbReference type="Gene3D" id="1.10.10.60">
    <property type="entry name" value="Homeodomain-like"/>
    <property type="match status" value="1"/>
</dbReference>
<keyword evidence="3" id="KW-0804">Transcription</keyword>
<dbReference type="InterPro" id="IPR018062">
    <property type="entry name" value="HTH_AraC-typ_CS"/>
</dbReference>
<evidence type="ECO:0000259" key="4">
    <source>
        <dbReference type="PROSITE" id="PS01124"/>
    </source>
</evidence>
<comment type="caution">
    <text evidence="5">The sequence shown here is derived from an EMBL/GenBank/DDBJ whole genome shotgun (WGS) entry which is preliminary data.</text>
</comment>
<feature type="domain" description="HTH araC/xylS-type" evidence="4">
    <location>
        <begin position="223"/>
        <end position="319"/>
    </location>
</feature>
<dbReference type="PRINTS" id="PR00032">
    <property type="entry name" value="HTHARAC"/>
</dbReference>
<dbReference type="EMBL" id="MCRJ01000101">
    <property type="protein sequence ID" value="ODN69252.1"/>
    <property type="molecule type" value="Genomic_DNA"/>
</dbReference>
<proteinExistence type="predicted"/>
<dbReference type="PANTHER" id="PTHR43130:SF3">
    <property type="entry name" value="HTH-TYPE TRANSCRIPTIONAL REGULATOR RV1931C"/>
    <property type="match status" value="1"/>
</dbReference>
<keyword evidence="6" id="KW-1185">Reference proteome</keyword>
<keyword evidence="1" id="KW-0805">Transcription regulation</keyword>
<dbReference type="RefSeq" id="WP_069307789.1">
    <property type="nucleotide sequence ID" value="NZ_MCRJ01000101.1"/>
</dbReference>
<organism evidence="5 6">
    <name type="scientific">Methylobrevis pamukkalensis</name>
    <dbReference type="NCBI Taxonomy" id="1439726"/>
    <lineage>
        <taxon>Bacteria</taxon>
        <taxon>Pseudomonadati</taxon>
        <taxon>Pseudomonadota</taxon>
        <taxon>Alphaproteobacteria</taxon>
        <taxon>Hyphomicrobiales</taxon>
        <taxon>Pleomorphomonadaceae</taxon>
        <taxon>Methylobrevis</taxon>
    </lineage>
</organism>
<dbReference type="PROSITE" id="PS00041">
    <property type="entry name" value="HTH_ARAC_FAMILY_1"/>
    <property type="match status" value="1"/>
</dbReference>
<dbReference type="InterPro" id="IPR052158">
    <property type="entry name" value="INH-QAR"/>
</dbReference>
<evidence type="ECO:0000313" key="6">
    <source>
        <dbReference type="Proteomes" id="UP000094622"/>
    </source>
</evidence>
<gene>
    <name evidence="5" type="primary">cdhR_4</name>
    <name evidence="5" type="ORF">A6302_03446</name>
</gene>
<evidence type="ECO:0000313" key="5">
    <source>
        <dbReference type="EMBL" id="ODN69252.1"/>
    </source>
</evidence>
<dbReference type="SUPFAM" id="SSF52317">
    <property type="entry name" value="Class I glutamine amidotransferase-like"/>
    <property type="match status" value="1"/>
</dbReference>
<dbReference type="PATRIC" id="fig|1439726.3.peg.3627"/>
<dbReference type="InterPro" id="IPR002818">
    <property type="entry name" value="DJ-1/PfpI"/>
</dbReference>
<sequence length="319" mass="33911">MADLPSAGEGAGRIGFLLLPDFPMMSYACAVEPLRAANTIAGRRLYDWRHFSLDGGPVFASNGVSIVPDGKVGDPADLDLLLVCAGGNPASFDHAPTYGWLRGLSRHGVALGGISGGPYVLARAGLLDGRRATIHWEHLAPFTEAFPALDVTGTVFEIAGDRMTSAGGVAVLDMMIALISQSHGAALGVAVGDWFLRRELAAGGAPQRIDPRDRFGVRNPRLLRVLVHMEAHVGEPLDRAALARLAGVSLRRLEGLFAEQMSTTIARHAFGLRLERARALLRQSAMPVTEIAAACGFASPSHFSRAYRARFGTAPTADR</sequence>
<dbReference type="GO" id="GO:0043565">
    <property type="term" value="F:sequence-specific DNA binding"/>
    <property type="evidence" value="ECO:0007669"/>
    <property type="project" value="InterPro"/>
</dbReference>
<dbReference type="InterPro" id="IPR029062">
    <property type="entry name" value="Class_I_gatase-like"/>
</dbReference>
<dbReference type="InterPro" id="IPR009057">
    <property type="entry name" value="Homeodomain-like_sf"/>
</dbReference>
<dbReference type="PROSITE" id="PS01124">
    <property type="entry name" value="HTH_ARAC_FAMILY_2"/>
    <property type="match status" value="1"/>
</dbReference>
<dbReference type="Proteomes" id="UP000094622">
    <property type="component" value="Unassembled WGS sequence"/>
</dbReference>
<dbReference type="CDD" id="cd03136">
    <property type="entry name" value="GATase1_AraC_ArgR_like"/>
    <property type="match status" value="1"/>
</dbReference>
<accession>A0A1E3GYY9</accession>
<name>A0A1E3GYY9_9HYPH</name>
<dbReference type="SUPFAM" id="SSF46689">
    <property type="entry name" value="Homeodomain-like"/>
    <property type="match status" value="1"/>
</dbReference>
<protein>
    <submittedName>
        <fullName evidence="5">HTH-type transcriptional regulator CdhR</fullName>
    </submittedName>
</protein>
<dbReference type="GO" id="GO:0003700">
    <property type="term" value="F:DNA-binding transcription factor activity"/>
    <property type="evidence" value="ECO:0007669"/>
    <property type="project" value="InterPro"/>
</dbReference>
<dbReference type="PANTHER" id="PTHR43130">
    <property type="entry name" value="ARAC-FAMILY TRANSCRIPTIONAL REGULATOR"/>
    <property type="match status" value="1"/>
</dbReference>
<dbReference type="SMART" id="SM00342">
    <property type="entry name" value="HTH_ARAC"/>
    <property type="match status" value="1"/>
</dbReference>
<dbReference type="Pfam" id="PF12833">
    <property type="entry name" value="HTH_18"/>
    <property type="match status" value="1"/>
</dbReference>
<dbReference type="Gene3D" id="3.40.50.880">
    <property type="match status" value="1"/>
</dbReference>
<evidence type="ECO:0000256" key="3">
    <source>
        <dbReference type="ARBA" id="ARBA00023163"/>
    </source>
</evidence>
<dbReference type="AlphaFoldDB" id="A0A1E3GYY9"/>
<dbReference type="InterPro" id="IPR018060">
    <property type="entry name" value="HTH_AraC"/>
</dbReference>
<dbReference type="Pfam" id="PF01965">
    <property type="entry name" value="DJ-1_PfpI"/>
    <property type="match status" value="1"/>
</dbReference>
<dbReference type="InterPro" id="IPR020449">
    <property type="entry name" value="Tscrpt_reg_AraC-type_HTH"/>
</dbReference>